<proteinExistence type="predicted"/>
<organism evidence="1">
    <name type="scientific">Podoviridae sp. ctiJY10</name>
    <dbReference type="NCBI Taxonomy" id="2826572"/>
    <lineage>
        <taxon>Viruses</taxon>
        <taxon>Duplodnaviria</taxon>
        <taxon>Heunggongvirae</taxon>
        <taxon>Uroviricota</taxon>
        <taxon>Caudoviricetes</taxon>
    </lineage>
</organism>
<sequence length="199" mass="21075">MAIKKGNEIPTIDVALVTLDDGTNELILDTASQIQVTVQADTQDAVKLVVKGRLIAQKPTVTTITGNTIVLTDNVFNPEQVKILQGGTVKYWTTAEHTAEGDEDKGFGVSSYTPPVAGSKEKGKVVTINAYSAIYNAAGILTGYEKIAYPNCQGTPIQLNSQDGAFRAPEYTINSAPADGQAPYKISYIGPDELPKAAG</sequence>
<accession>A0A8S5N432</accession>
<protein>
    <submittedName>
        <fullName evidence="1">Uncharacterized protein</fullName>
    </submittedName>
</protein>
<reference evidence="1" key="1">
    <citation type="journal article" date="2021" name="Proc. Natl. Acad. Sci. U.S.A.">
        <title>A Catalog of Tens of Thousands of Viruses from Human Metagenomes Reveals Hidden Associations with Chronic Diseases.</title>
        <authorList>
            <person name="Tisza M.J."/>
            <person name="Buck C.B."/>
        </authorList>
    </citation>
    <scope>NUCLEOTIDE SEQUENCE</scope>
    <source>
        <strain evidence="1">CtiJY10</strain>
    </source>
</reference>
<dbReference type="EMBL" id="BK015060">
    <property type="protein sequence ID" value="DAD89374.1"/>
    <property type="molecule type" value="Genomic_DNA"/>
</dbReference>
<evidence type="ECO:0000313" key="1">
    <source>
        <dbReference type="EMBL" id="DAD89374.1"/>
    </source>
</evidence>
<name>A0A8S5N432_9CAUD</name>